<dbReference type="AlphaFoldDB" id="A0A1M2VRH4"/>
<dbReference type="EMBL" id="MNAD01000803">
    <property type="protein sequence ID" value="OJT10168.1"/>
    <property type="molecule type" value="Genomic_DNA"/>
</dbReference>
<dbReference type="Pfam" id="PF20174">
    <property type="entry name" value="DUF6540"/>
    <property type="match status" value="1"/>
</dbReference>
<dbReference type="InterPro" id="IPR046670">
    <property type="entry name" value="DUF6540"/>
</dbReference>
<protein>
    <submittedName>
        <fullName evidence="1">Uncharacterized protein</fullName>
    </submittedName>
</protein>
<keyword evidence="2" id="KW-1185">Reference proteome</keyword>
<dbReference type="OMA" id="DWVMECI"/>
<name>A0A1M2VRH4_TRAPU</name>
<dbReference type="OrthoDB" id="3175502at2759"/>
<proteinExistence type="predicted"/>
<gene>
    <name evidence="1" type="ORF">TRAPUB_13273</name>
</gene>
<dbReference type="Proteomes" id="UP000184267">
    <property type="component" value="Unassembled WGS sequence"/>
</dbReference>
<reference evidence="1 2" key="1">
    <citation type="submission" date="2016-10" db="EMBL/GenBank/DDBJ databases">
        <title>Genome sequence of the basidiomycete white-rot fungus Trametes pubescens.</title>
        <authorList>
            <person name="Makela M.R."/>
            <person name="Granchi Z."/>
            <person name="Peng M."/>
            <person name="De Vries R.P."/>
            <person name="Grigoriev I."/>
            <person name="Riley R."/>
            <person name="Hilden K."/>
        </authorList>
    </citation>
    <scope>NUCLEOTIDE SEQUENCE [LARGE SCALE GENOMIC DNA]</scope>
    <source>
        <strain evidence="1 2">FBCC735</strain>
    </source>
</reference>
<sequence>MPLPTYLKSFLLVRKLLGKERVYSIVVSQYIRVIYGLGAEEKLHWSIVVITDERNLKGHIYQIVTGGPGSIRNGTTWEMTTSDKASLYKSSKCLGGVRIGSVREGQMDSLDKVSGSRGFILAQRSSSRLTHISQAIRRNIPVPKSKDWNCRDWVMECIETMKEYGWADRRLCRQEDLFPAMKQASALTAQLECQTVIALDDA</sequence>
<organism evidence="1 2">
    <name type="scientific">Trametes pubescens</name>
    <name type="common">White-rot fungus</name>
    <dbReference type="NCBI Taxonomy" id="154538"/>
    <lineage>
        <taxon>Eukaryota</taxon>
        <taxon>Fungi</taxon>
        <taxon>Dikarya</taxon>
        <taxon>Basidiomycota</taxon>
        <taxon>Agaricomycotina</taxon>
        <taxon>Agaricomycetes</taxon>
        <taxon>Polyporales</taxon>
        <taxon>Polyporaceae</taxon>
        <taxon>Trametes</taxon>
    </lineage>
</organism>
<comment type="caution">
    <text evidence="1">The sequence shown here is derived from an EMBL/GenBank/DDBJ whole genome shotgun (WGS) entry which is preliminary data.</text>
</comment>
<evidence type="ECO:0000313" key="1">
    <source>
        <dbReference type="EMBL" id="OJT10168.1"/>
    </source>
</evidence>
<accession>A0A1M2VRH4</accession>
<evidence type="ECO:0000313" key="2">
    <source>
        <dbReference type="Proteomes" id="UP000184267"/>
    </source>
</evidence>